<dbReference type="SUPFAM" id="SSF57667">
    <property type="entry name" value="beta-beta-alpha zinc fingers"/>
    <property type="match status" value="1"/>
</dbReference>
<proteinExistence type="predicted"/>
<keyword evidence="2" id="KW-0677">Repeat</keyword>
<evidence type="ECO:0000256" key="3">
    <source>
        <dbReference type="ARBA" id="ARBA00022771"/>
    </source>
</evidence>
<keyword evidence="3 5" id="KW-0863">Zinc-finger</keyword>
<dbReference type="Gene3D" id="3.30.160.60">
    <property type="entry name" value="Classic Zinc Finger"/>
    <property type="match status" value="1"/>
</dbReference>
<dbReference type="FunFam" id="3.30.160.60:FF:000303">
    <property type="entry name" value="Zinc finger protein 41"/>
    <property type="match status" value="1"/>
</dbReference>
<evidence type="ECO:0000256" key="1">
    <source>
        <dbReference type="ARBA" id="ARBA00022723"/>
    </source>
</evidence>
<evidence type="ECO:0000256" key="5">
    <source>
        <dbReference type="PROSITE-ProRule" id="PRU00042"/>
    </source>
</evidence>
<evidence type="ECO:0000259" key="6">
    <source>
        <dbReference type="PROSITE" id="PS50157"/>
    </source>
</evidence>
<name>A0A2J7QEZ8_9NEOP</name>
<dbReference type="STRING" id="105785.A0A2J7QEZ8"/>
<evidence type="ECO:0000313" key="7">
    <source>
        <dbReference type="EMBL" id="PNF27155.1"/>
    </source>
</evidence>
<keyword evidence="8" id="KW-1185">Reference proteome</keyword>
<dbReference type="EMBL" id="NEVH01015305">
    <property type="protein sequence ID" value="PNF27155.1"/>
    <property type="molecule type" value="Genomic_DNA"/>
</dbReference>
<reference evidence="7 8" key="1">
    <citation type="submission" date="2017-12" db="EMBL/GenBank/DDBJ databases">
        <title>Hemimetabolous genomes reveal molecular basis of termite eusociality.</title>
        <authorList>
            <person name="Harrison M.C."/>
            <person name="Jongepier E."/>
            <person name="Robertson H.M."/>
            <person name="Arning N."/>
            <person name="Bitard-Feildel T."/>
            <person name="Chao H."/>
            <person name="Childers C.P."/>
            <person name="Dinh H."/>
            <person name="Doddapaneni H."/>
            <person name="Dugan S."/>
            <person name="Gowin J."/>
            <person name="Greiner C."/>
            <person name="Han Y."/>
            <person name="Hu H."/>
            <person name="Hughes D.S.T."/>
            <person name="Huylmans A.-K."/>
            <person name="Kemena C."/>
            <person name="Kremer L.P.M."/>
            <person name="Lee S.L."/>
            <person name="Lopez-Ezquerra A."/>
            <person name="Mallet L."/>
            <person name="Monroy-Kuhn J.M."/>
            <person name="Moser A."/>
            <person name="Murali S.C."/>
            <person name="Muzny D.M."/>
            <person name="Otani S."/>
            <person name="Piulachs M.-D."/>
            <person name="Poelchau M."/>
            <person name="Qu J."/>
            <person name="Schaub F."/>
            <person name="Wada-Katsumata A."/>
            <person name="Worley K.C."/>
            <person name="Xie Q."/>
            <person name="Ylla G."/>
            <person name="Poulsen M."/>
            <person name="Gibbs R.A."/>
            <person name="Schal C."/>
            <person name="Richards S."/>
            <person name="Belles X."/>
            <person name="Korb J."/>
            <person name="Bornberg-Bauer E."/>
        </authorList>
    </citation>
    <scope>NUCLEOTIDE SEQUENCE [LARGE SCALE GENOMIC DNA]</scope>
    <source>
        <tissue evidence="7">Whole body</tissue>
    </source>
</reference>
<gene>
    <name evidence="7" type="ORF">B7P43_G08532</name>
</gene>
<dbReference type="InterPro" id="IPR013087">
    <property type="entry name" value="Znf_C2H2_type"/>
</dbReference>
<evidence type="ECO:0000313" key="8">
    <source>
        <dbReference type="Proteomes" id="UP000235965"/>
    </source>
</evidence>
<protein>
    <recommendedName>
        <fullName evidence="6">C2H2-type domain-containing protein</fullName>
    </recommendedName>
</protein>
<dbReference type="OrthoDB" id="10261408at2759"/>
<dbReference type="GO" id="GO:0005634">
    <property type="term" value="C:nucleus"/>
    <property type="evidence" value="ECO:0007669"/>
    <property type="project" value="TreeGrafter"/>
</dbReference>
<dbReference type="SMART" id="SM00355">
    <property type="entry name" value="ZnF_C2H2"/>
    <property type="match status" value="2"/>
</dbReference>
<keyword evidence="4" id="KW-0862">Zinc</keyword>
<dbReference type="GO" id="GO:0000981">
    <property type="term" value="F:DNA-binding transcription factor activity, RNA polymerase II-specific"/>
    <property type="evidence" value="ECO:0007669"/>
    <property type="project" value="TreeGrafter"/>
</dbReference>
<sequence>MKDLTKTFACEVCGKVFKHPDSLRQHHKAHTGETKCPVCYMVMSRKYELRVHLRKRHNIIQ</sequence>
<dbReference type="Proteomes" id="UP000235965">
    <property type="component" value="Unassembled WGS sequence"/>
</dbReference>
<dbReference type="InParanoid" id="A0A2J7QEZ8"/>
<feature type="domain" description="C2H2-type" evidence="6">
    <location>
        <begin position="8"/>
        <end position="35"/>
    </location>
</feature>
<dbReference type="PANTHER" id="PTHR24408">
    <property type="entry name" value="ZINC FINGER PROTEIN"/>
    <property type="match status" value="1"/>
</dbReference>
<dbReference type="PANTHER" id="PTHR24408:SF34">
    <property type="entry name" value="ZINC FINGER PROTEIN 672-RELATED"/>
    <property type="match status" value="1"/>
</dbReference>
<comment type="caution">
    <text evidence="7">The sequence shown here is derived from an EMBL/GenBank/DDBJ whole genome shotgun (WGS) entry which is preliminary data.</text>
</comment>
<keyword evidence="1" id="KW-0479">Metal-binding</keyword>
<dbReference type="GO" id="GO:1990837">
    <property type="term" value="F:sequence-specific double-stranded DNA binding"/>
    <property type="evidence" value="ECO:0007669"/>
    <property type="project" value="UniProtKB-ARBA"/>
</dbReference>
<dbReference type="PROSITE" id="PS00028">
    <property type="entry name" value="ZINC_FINGER_C2H2_1"/>
    <property type="match status" value="2"/>
</dbReference>
<dbReference type="Pfam" id="PF00096">
    <property type="entry name" value="zf-C2H2"/>
    <property type="match status" value="2"/>
</dbReference>
<dbReference type="InterPro" id="IPR036236">
    <property type="entry name" value="Znf_C2H2_sf"/>
</dbReference>
<dbReference type="GO" id="GO:0008270">
    <property type="term" value="F:zinc ion binding"/>
    <property type="evidence" value="ECO:0007669"/>
    <property type="project" value="UniProtKB-KW"/>
</dbReference>
<dbReference type="PROSITE" id="PS50157">
    <property type="entry name" value="ZINC_FINGER_C2H2_2"/>
    <property type="match status" value="1"/>
</dbReference>
<accession>A0A2J7QEZ8</accession>
<evidence type="ECO:0000256" key="2">
    <source>
        <dbReference type="ARBA" id="ARBA00022737"/>
    </source>
</evidence>
<organism evidence="7 8">
    <name type="scientific">Cryptotermes secundus</name>
    <dbReference type="NCBI Taxonomy" id="105785"/>
    <lineage>
        <taxon>Eukaryota</taxon>
        <taxon>Metazoa</taxon>
        <taxon>Ecdysozoa</taxon>
        <taxon>Arthropoda</taxon>
        <taxon>Hexapoda</taxon>
        <taxon>Insecta</taxon>
        <taxon>Pterygota</taxon>
        <taxon>Neoptera</taxon>
        <taxon>Polyneoptera</taxon>
        <taxon>Dictyoptera</taxon>
        <taxon>Blattodea</taxon>
        <taxon>Blattoidea</taxon>
        <taxon>Termitoidae</taxon>
        <taxon>Kalotermitidae</taxon>
        <taxon>Cryptotermitinae</taxon>
        <taxon>Cryptotermes</taxon>
    </lineage>
</organism>
<evidence type="ECO:0000256" key="4">
    <source>
        <dbReference type="ARBA" id="ARBA00022833"/>
    </source>
</evidence>
<dbReference type="AlphaFoldDB" id="A0A2J7QEZ8"/>